<name>A0A7J5U435_9BACT</name>
<reference evidence="1 2" key="1">
    <citation type="submission" date="2019-10" db="EMBL/GenBank/DDBJ databases">
        <title>Rudanella paleaurantiibacter sp. nov., isolated from sludge.</title>
        <authorList>
            <person name="Xu S.Q."/>
        </authorList>
    </citation>
    <scope>NUCLEOTIDE SEQUENCE [LARGE SCALE GENOMIC DNA]</scope>
    <source>
        <strain evidence="1 2">HX-22-17</strain>
    </source>
</reference>
<protein>
    <recommendedName>
        <fullName evidence="3">DUF5683 domain-containing protein</fullName>
    </recommendedName>
</protein>
<organism evidence="1 2">
    <name type="scientific">Rudanella paleaurantiibacter</name>
    <dbReference type="NCBI Taxonomy" id="2614655"/>
    <lineage>
        <taxon>Bacteria</taxon>
        <taxon>Pseudomonadati</taxon>
        <taxon>Bacteroidota</taxon>
        <taxon>Cytophagia</taxon>
        <taxon>Cytophagales</taxon>
        <taxon>Cytophagaceae</taxon>
        <taxon>Rudanella</taxon>
    </lineage>
</organism>
<sequence length="272" mass="30983">MKHIFLFLWLFPGFCMAQRVTDVRLRMPDPTRLEIWYNLLEPADSVWIEVEARFGGQLKPTAAYLYGDYGRNVPVGPNRRIVWYLYDEGHRIKSDVQVRVLARPLALPGPIVQEAPEAIALYPLLNDKSRWPIGPGWAALSAVLPGVGNMFVHRGITGKPKLRVGARPLVTAGFYGALLYGLNQRRLSRAWYDEYTRQKNLTEGEPFYQTANTYHQRYYIATRAAALIWATDVTLTLIRGLRDQHAVRKASTVTWAPGWQSGVLTAQIRARF</sequence>
<comment type="caution">
    <text evidence="1">The sequence shown here is derived from an EMBL/GenBank/DDBJ whole genome shotgun (WGS) entry which is preliminary data.</text>
</comment>
<keyword evidence="2" id="KW-1185">Reference proteome</keyword>
<evidence type="ECO:0008006" key="3">
    <source>
        <dbReference type="Google" id="ProtNLM"/>
    </source>
</evidence>
<dbReference type="Proteomes" id="UP000488299">
    <property type="component" value="Unassembled WGS sequence"/>
</dbReference>
<dbReference type="EMBL" id="WELI01000001">
    <property type="protein sequence ID" value="KAB7732525.1"/>
    <property type="molecule type" value="Genomic_DNA"/>
</dbReference>
<gene>
    <name evidence="1" type="ORF">F5984_00755</name>
</gene>
<dbReference type="RefSeq" id="WP_152121904.1">
    <property type="nucleotide sequence ID" value="NZ_WELI01000001.1"/>
</dbReference>
<proteinExistence type="predicted"/>
<evidence type="ECO:0000313" key="1">
    <source>
        <dbReference type="EMBL" id="KAB7732525.1"/>
    </source>
</evidence>
<accession>A0A7J5U435</accession>
<dbReference type="AlphaFoldDB" id="A0A7J5U435"/>
<evidence type="ECO:0000313" key="2">
    <source>
        <dbReference type="Proteomes" id="UP000488299"/>
    </source>
</evidence>